<dbReference type="InterPro" id="IPR050332">
    <property type="entry name" value="GPCR_2"/>
</dbReference>
<evidence type="ECO:0000256" key="5">
    <source>
        <dbReference type="ARBA" id="ARBA00022989"/>
    </source>
</evidence>
<dbReference type="GO" id="GO:0008528">
    <property type="term" value="F:G protein-coupled peptide receptor activity"/>
    <property type="evidence" value="ECO:0007669"/>
    <property type="project" value="TreeGrafter"/>
</dbReference>
<keyword evidence="4" id="KW-0812">Transmembrane</keyword>
<evidence type="ECO:0000313" key="9">
    <source>
        <dbReference type="EMBL" id="CAG2232612.1"/>
    </source>
</evidence>
<evidence type="ECO:0000256" key="2">
    <source>
        <dbReference type="ARBA" id="ARBA00005314"/>
    </source>
</evidence>
<dbReference type="GO" id="GO:0005886">
    <property type="term" value="C:plasma membrane"/>
    <property type="evidence" value="ECO:0007669"/>
    <property type="project" value="UniProtKB-SubCell"/>
</dbReference>
<comment type="caution">
    <text evidence="9">The sequence shown here is derived from an EMBL/GenBank/DDBJ whole genome shotgun (WGS) entry which is preliminary data.</text>
</comment>
<evidence type="ECO:0000256" key="4">
    <source>
        <dbReference type="ARBA" id="ARBA00022692"/>
    </source>
</evidence>
<evidence type="ECO:0000256" key="6">
    <source>
        <dbReference type="ARBA" id="ARBA00023136"/>
    </source>
</evidence>
<dbReference type="OrthoDB" id="16753at2759"/>
<dbReference type="SUPFAM" id="SSF111418">
    <property type="entry name" value="Hormone receptor domain"/>
    <property type="match status" value="1"/>
</dbReference>
<dbReference type="Gene3D" id="4.10.1240.10">
    <property type="entry name" value="GPCR, family 2, extracellular hormone receptor domain"/>
    <property type="match status" value="1"/>
</dbReference>
<accession>A0A8S3TMZ5</accession>
<dbReference type="PROSITE" id="PS50227">
    <property type="entry name" value="G_PROTEIN_RECEP_F2_3"/>
    <property type="match status" value="1"/>
</dbReference>
<evidence type="ECO:0000256" key="3">
    <source>
        <dbReference type="ARBA" id="ARBA00022475"/>
    </source>
</evidence>
<keyword evidence="6" id="KW-0472">Membrane</keyword>
<sequence>MAARNSLSSENLSFDQIMQKEIFINFIQCNETVLQKPYPIDGQLYCNATFDGFTCWNHTKAGTKTYGNCPLFMVEKFGQQPGIPVIPSVIYTALRSTNEDIDNRQSLKATCILIPLLGIQYIALPFRPNDGNEHGQYVYDMVSACLSSFQVLSLLKAQIRMMQRCISYEESLASYMYASVHQSEGAKDVANAELKVNSYDNRIEDKTLETHMTYVLPFKS</sequence>
<name>A0A8S3TMZ5_MYTED</name>
<dbReference type="Pfam" id="PF00002">
    <property type="entry name" value="7tm_2"/>
    <property type="match status" value="1"/>
</dbReference>
<dbReference type="InterPro" id="IPR017983">
    <property type="entry name" value="GPCR_2_secretin-like_CS"/>
</dbReference>
<evidence type="ECO:0000259" key="8">
    <source>
        <dbReference type="PROSITE" id="PS50227"/>
    </source>
</evidence>
<keyword evidence="10" id="KW-1185">Reference proteome</keyword>
<dbReference type="InterPro" id="IPR036445">
    <property type="entry name" value="GPCR_2_extracell_dom_sf"/>
</dbReference>
<dbReference type="Gene3D" id="1.20.1070.10">
    <property type="entry name" value="Rhodopsin 7-helix transmembrane proteins"/>
    <property type="match status" value="1"/>
</dbReference>
<dbReference type="Pfam" id="PF02793">
    <property type="entry name" value="HRM"/>
    <property type="match status" value="1"/>
</dbReference>
<dbReference type="PROSITE" id="PS00649">
    <property type="entry name" value="G_PROTEIN_RECEP_F2_1"/>
    <property type="match status" value="1"/>
</dbReference>
<evidence type="ECO:0000313" key="10">
    <source>
        <dbReference type="Proteomes" id="UP000683360"/>
    </source>
</evidence>
<dbReference type="InterPro" id="IPR000832">
    <property type="entry name" value="GPCR_2_secretin-like"/>
</dbReference>
<dbReference type="PANTHER" id="PTHR45620">
    <property type="entry name" value="PDF RECEPTOR-LIKE PROTEIN-RELATED"/>
    <property type="match status" value="1"/>
</dbReference>
<reference evidence="9" key="1">
    <citation type="submission" date="2021-03" db="EMBL/GenBank/DDBJ databases">
        <authorList>
            <person name="Bekaert M."/>
        </authorList>
    </citation>
    <scope>NUCLEOTIDE SEQUENCE</scope>
</reference>
<protein>
    <recommendedName>
        <fullName evidence="8">G-protein coupled receptors family 2 profile 1 domain-containing protein</fullName>
    </recommendedName>
</protein>
<dbReference type="PANTHER" id="PTHR45620:SF32">
    <property type="entry name" value="DIURETIC HORMONE 31 RECEPTOR, ISOFORM C"/>
    <property type="match status" value="1"/>
</dbReference>
<evidence type="ECO:0000256" key="1">
    <source>
        <dbReference type="ARBA" id="ARBA00004651"/>
    </source>
</evidence>
<keyword evidence="5" id="KW-1133">Transmembrane helix</keyword>
<keyword evidence="3" id="KW-1003">Cell membrane</keyword>
<dbReference type="EMBL" id="CAJPWZ010002187">
    <property type="protein sequence ID" value="CAG2232612.1"/>
    <property type="molecule type" value="Genomic_DNA"/>
</dbReference>
<dbReference type="GO" id="GO:0007188">
    <property type="term" value="P:adenylate cyclase-modulating G protein-coupled receptor signaling pathway"/>
    <property type="evidence" value="ECO:0007669"/>
    <property type="project" value="TreeGrafter"/>
</dbReference>
<feature type="domain" description="G-protein coupled receptors family 2 profile 1" evidence="8">
    <location>
        <begin position="28"/>
        <end position="149"/>
    </location>
</feature>
<dbReference type="InterPro" id="IPR001879">
    <property type="entry name" value="GPCR_2_extracellular_dom"/>
</dbReference>
<dbReference type="AlphaFoldDB" id="A0A8S3TMZ5"/>
<keyword evidence="7" id="KW-0325">Glycoprotein</keyword>
<organism evidence="9 10">
    <name type="scientific">Mytilus edulis</name>
    <name type="common">Blue mussel</name>
    <dbReference type="NCBI Taxonomy" id="6550"/>
    <lineage>
        <taxon>Eukaryota</taxon>
        <taxon>Metazoa</taxon>
        <taxon>Spiralia</taxon>
        <taxon>Lophotrochozoa</taxon>
        <taxon>Mollusca</taxon>
        <taxon>Bivalvia</taxon>
        <taxon>Autobranchia</taxon>
        <taxon>Pteriomorphia</taxon>
        <taxon>Mytilida</taxon>
        <taxon>Mytiloidea</taxon>
        <taxon>Mytilidae</taxon>
        <taxon>Mytilinae</taxon>
        <taxon>Mytilus</taxon>
    </lineage>
</organism>
<comment type="similarity">
    <text evidence="2">Belongs to the G-protein coupled receptor 2 family.</text>
</comment>
<evidence type="ECO:0000256" key="7">
    <source>
        <dbReference type="ARBA" id="ARBA00023180"/>
    </source>
</evidence>
<proteinExistence type="inferred from homology"/>
<comment type="subcellular location">
    <subcellularLocation>
        <location evidence="1">Cell membrane</location>
        <topology evidence="1">Multi-pass membrane protein</topology>
    </subcellularLocation>
</comment>
<gene>
    <name evidence="9" type="ORF">MEDL_45292</name>
</gene>
<dbReference type="Proteomes" id="UP000683360">
    <property type="component" value="Unassembled WGS sequence"/>
</dbReference>